<organism evidence="1 2">
    <name type="scientific">Entomophthora muscae</name>
    <dbReference type="NCBI Taxonomy" id="34485"/>
    <lineage>
        <taxon>Eukaryota</taxon>
        <taxon>Fungi</taxon>
        <taxon>Fungi incertae sedis</taxon>
        <taxon>Zoopagomycota</taxon>
        <taxon>Entomophthoromycotina</taxon>
        <taxon>Entomophthoromycetes</taxon>
        <taxon>Entomophthorales</taxon>
        <taxon>Entomophthoraceae</taxon>
        <taxon>Entomophthora</taxon>
    </lineage>
</organism>
<comment type="caution">
    <text evidence="1">The sequence shown here is derived from an EMBL/GenBank/DDBJ whole genome shotgun (WGS) entry which is preliminary data.</text>
</comment>
<protein>
    <submittedName>
        <fullName evidence="1">Uncharacterized protein</fullName>
    </submittedName>
</protein>
<reference evidence="1" key="1">
    <citation type="submission" date="2022-04" db="EMBL/GenBank/DDBJ databases">
        <title>Genome of the entomopathogenic fungus Entomophthora muscae.</title>
        <authorList>
            <person name="Elya C."/>
            <person name="Lovett B.R."/>
            <person name="Lee E."/>
            <person name="Macias A.M."/>
            <person name="Hajek A.E."/>
            <person name="De Bivort B.L."/>
            <person name="Kasson M.T."/>
            <person name="De Fine Licht H.H."/>
            <person name="Stajich J.E."/>
        </authorList>
    </citation>
    <scope>NUCLEOTIDE SEQUENCE</scope>
    <source>
        <strain evidence="1">Berkeley</strain>
    </source>
</reference>
<proteinExistence type="predicted"/>
<sequence length="167" mass="18064">MSSILKFLVVISAVLSIPKEILCGLCKPDYAACITSFKDEAAALAQMHKFKQEAAIKCGYYSKPSMEFNLNNRTIKSCMPEDTYSDYMYTKEIQDLIEHAECVQIRPTTTSSKSTTVSKTAAAKVTTTTTTSKVSKAPTSSKPSAVSESSAATLKPEALPRVSTSRG</sequence>
<evidence type="ECO:0000313" key="1">
    <source>
        <dbReference type="EMBL" id="KAJ9087177.1"/>
    </source>
</evidence>
<evidence type="ECO:0000313" key="2">
    <source>
        <dbReference type="Proteomes" id="UP001165960"/>
    </source>
</evidence>
<dbReference type="Proteomes" id="UP001165960">
    <property type="component" value="Unassembled WGS sequence"/>
</dbReference>
<gene>
    <name evidence="1" type="ORF">DSO57_1035684</name>
</gene>
<accession>A0ACC2UK81</accession>
<dbReference type="EMBL" id="QTSX02000322">
    <property type="protein sequence ID" value="KAJ9087177.1"/>
    <property type="molecule type" value="Genomic_DNA"/>
</dbReference>
<keyword evidence="2" id="KW-1185">Reference proteome</keyword>
<name>A0ACC2UK81_9FUNG</name>